<dbReference type="PANTHER" id="PTHR32432:SF3">
    <property type="entry name" value="ETHANOLAMINE UTILIZATION PROTEIN EUTJ"/>
    <property type="match status" value="1"/>
</dbReference>
<dbReference type="SUPFAM" id="SSF53067">
    <property type="entry name" value="Actin-like ATPase domain"/>
    <property type="match status" value="1"/>
</dbReference>
<reference evidence="2" key="1">
    <citation type="submission" date="2017-09" db="EMBL/GenBank/DDBJ databases">
        <title>Depth-based differentiation of microbial function through sediment-hosted aquifers and enrichment of novel symbionts in the deep terrestrial subsurface.</title>
        <authorList>
            <person name="Probst A.J."/>
            <person name="Ladd B."/>
            <person name="Jarett J.K."/>
            <person name="Geller-Mcgrath D.E."/>
            <person name="Sieber C.M.K."/>
            <person name="Emerson J.B."/>
            <person name="Anantharaman K."/>
            <person name="Thomas B.C."/>
            <person name="Malmstrom R."/>
            <person name="Stieglmeier M."/>
            <person name="Klingl A."/>
            <person name="Woyke T."/>
            <person name="Ryan C.M."/>
            <person name="Banfield J.F."/>
        </authorList>
    </citation>
    <scope>NUCLEOTIDE SEQUENCE [LARGE SCALE GENOMIC DNA]</scope>
</reference>
<organism evidence="1 2">
    <name type="scientific">Candidatus Nealsonbacteria bacterium CG_4_10_14_0_8_um_filter_37_14</name>
    <dbReference type="NCBI Taxonomy" id="1974684"/>
    <lineage>
        <taxon>Bacteria</taxon>
        <taxon>Candidatus Nealsoniibacteriota</taxon>
    </lineage>
</organism>
<dbReference type="EMBL" id="PFLW01000086">
    <property type="protein sequence ID" value="PIY88520.1"/>
    <property type="molecule type" value="Genomic_DNA"/>
</dbReference>
<evidence type="ECO:0000313" key="2">
    <source>
        <dbReference type="Proteomes" id="UP000230767"/>
    </source>
</evidence>
<evidence type="ECO:0008006" key="3">
    <source>
        <dbReference type="Google" id="ProtNLM"/>
    </source>
</evidence>
<dbReference type="AlphaFoldDB" id="A0A2M7R5D4"/>
<proteinExistence type="predicted"/>
<protein>
    <recommendedName>
        <fullName evidence="3">SHS2 domain-containing protein</fullName>
    </recommendedName>
</protein>
<name>A0A2M7R5D4_9BACT</name>
<dbReference type="Gene3D" id="3.30.420.40">
    <property type="match status" value="4"/>
</dbReference>
<accession>A0A2M7R5D4</accession>
<comment type="caution">
    <text evidence="1">The sequence shown here is derived from an EMBL/GenBank/DDBJ whole genome shotgun (WGS) entry which is preliminary data.</text>
</comment>
<sequence>MEFFSIKPEVFGLDISDSSLKIAKLKKSRAPFFDLASWGEFEIAPRIVKGGEIRDKQALIKIIKEALAKVKGEKLRTKYAVASLPEQKAFLQVIQMPKMTKEELQSAIIYEAENHIPLPIEQVYLDFRVISPSFLKEDSVQEVLVVALPKTIVDSYLSVFKKAGILPKVFETESIAISRALIKNEESQFPLALIDLEETKANFIIFLKNSIRFTSSILVSEGQFALLSEEIKKYVEYFQSHHPEIKKIEKILVSGNSPKLKEISEILSKDLKISVKFGNPWVNILPEGANPKLSPEDSLKYTTALGLALVGVQSK</sequence>
<dbReference type="InterPro" id="IPR005883">
    <property type="entry name" value="PilM"/>
</dbReference>
<dbReference type="Gene3D" id="3.30.1490.300">
    <property type="match status" value="1"/>
</dbReference>
<dbReference type="PANTHER" id="PTHR32432">
    <property type="entry name" value="CELL DIVISION PROTEIN FTSA-RELATED"/>
    <property type="match status" value="1"/>
</dbReference>
<dbReference type="PIRSF" id="PIRSF019169">
    <property type="entry name" value="PilM"/>
    <property type="match status" value="1"/>
</dbReference>
<dbReference type="Proteomes" id="UP000230767">
    <property type="component" value="Unassembled WGS sequence"/>
</dbReference>
<dbReference type="Pfam" id="PF11104">
    <property type="entry name" value="PilM_2"/>
    <property type="match status" value="1"/>
</dbReference>
<gene>
    <name evidence="1" type="ORF">COY73_03555</name>
</gene>
<evidence type="ECO:0000313" key="1">
    <source>
        <dbReference type="EMBL" id="PIY88520.1"/>
    </source>
</evidence>
<dbReference type="InterPro" id="IPR043129">
    <property type="entry name" value="ATPase_NBD"/>
</dbReference>
<dbReference type="InterPro" id="IPR050696">
    <property type="entry name" value="FtsA/MreB"/>
</dbReference>
<dbReference type="CDD" id="cd24049">
    <property type="entry name" value="ASKHA_NBD_PilM"/>
    <property type="match status" value="1"/>
</dbReference>